<dbReference type="InterPro" id="IPR045079">
    <property type="entry name" value="Oxoprolinase-like"/>
</dbReference>
<dbReference type="InterPro" id="IPR043129">
    <property type="entry name" value="ATPase_NBD"/>
</dbReference>
<evidence type="ECO:0000259" key="2">
    <source>
        <dbReference type="Pfam" id="PF05378"/>
    </source>
</evidence>
<dbReference type="AlphaFoldDB" id="A0A9D1L697"/>
<dbReference type="PANTHER" id="PTHR11365:SF2">
    <property type="entry name" value="5-OXOPROLINASE"/>
    <property type="match status" value="1"/>
</dbReference>
<evidence type="ECO:0000259" key="1">
    <source>
        <dbReference type="Pfam" id="PF01968"/>
    </source>
</evidence>
<accession>A0A9D1L697</accession>
<dbReference type="SUPFAM" id="SSF53067">
    <property type="entry name" value="Actin-like ATPase domain"/>
    <property type="match status" value="1"/>
</dbReference>
<dbReference type="InterPro" id="IPR008040">
    <property type="entry name" value="Hydant_A_N"/>
</dbReference>
<dbReference type="EMBL" id="DVMP01000155">
    <property type="protein sequence ID" value="HIU26514.1"/>
    <property type="molecule type" value="Genomic_DNA"/>
</dbReference>
<reference evidence="3" key="1">
    <citation type="submission" date="2020-10" db="EMBL/GenBank/DDBJ databases">
        <authorList>
            <person name="Gilroy R."/>
        </authorList>
    </citation>
    <scope>NUCLEOTIDE SEQUENCE</scope>
    <source>
        <strain evidence="3">ChiHcec3-6078</strain>
    </source>
</reference>
<gene>
    <name evidence="3" type="ORF">IAC50_08490</name>
</gene>
<dbReference type="PANTHER" id="PTHR11365">
    <property type="entry name" value="5-OXOPROLINASE RELATED"/>
    <property type="match status" value="1"/>
</dbReference>
<dbReference type="GO" id="GO:0006749">
    <property type="term" value="P:glutathione metabolic process"/>
    <property type="evidence" value="ECO:0007669"/>
    <property type="project" value="TreeGrafter"/>
</dbReference>
<proteinExistence type="predicted"/>
<dbReference type="GO" id="GO:0005829">
    <property type="term" value="C:cytosol"/>
    <property type="evidence" value="ECO:0007669"/>
    <property type="project" value="TreeGrafter"/>
</dbReference>
<dbReference type="GO" id="GO:0017168">
    <property type="term" value="F:5-oxoprolinase (ATP-hydrolyzing) activity"/>
    <property type="evidence" value="ECO:0007669"/>
    <property type="project" value="TreeGrafter"/>
</dbReference>
<dbReference type="Pfam" id="PF05378">
    <property type="entry name" value="Hydant_A_N"/>
    <property type="match status" value="1"/>
</dbReference>
<evidence type="ECO:0000313" key="4">
    <source>
        <dbReference type="Proteomes" id="UP000824090"/>
    </source>
</evidence>
<organism evidence="3 4">
    <name type="scientific">Candidatus Allocopromorpha excrementigallinarum</name>
    <dbReference type="NCBI Taxonomy" id="2840742"/>
    <lineage>
        <taxon>Bacteria</taxon>
        <taxon>Bacillati</taxon>
        <taxon>Bacillota</taxon>
        <taxon>Clostridia</taxon>
        <taxon>Eubacteriales</taxon>
        <taxon>Eubacteriaceae</taxon>
        <taxon>Eubacteriaceae incertae sedis</taxon>
        <taxon>Candidatus Allocopromorpha</taxon>
    </lineage>
</organism>
<dbReference type="Proteomes" id="UP000824090">
    <property type="component" value="Unassembled WGS sequence"/>
</dbReference>
<name>A0A9D1L697_9FIRM</name>
<evidence type="ECO:0000313" key="3">
    <source>
        <dbReference type="EMBL" id="HIU26514.1"/>
    </source>
</evidence>
<dbReference type="InterPro" id="IPR002821">
    <property type="entry name" value="Hydantoinase_A"/>
</dbReference>
<protein>
    <submittedName>
        <fullName evidence="3">Hydantoinase/oxoprolinase family protein</fullName>
    </submittedName>
</protein>
<reference evidence="3" key="2">
    <citation type="journal article" date="2021" name="PeerJ">
        <title>Extensive microbial diversity within the chicken gut microbiome revealed by metagenomics and culture.</title>
        <authorList>
            <person name="Gilroy R."/>
            <person name="Ravi A."/>
            <person name="Getino M."/>
            <person name="Pursley I."/>
            <person name="Horton D.L."/>
            <person name="Alikhan N.F."/>
            <person name="Baker D."/>
            <person name="Gharbi K."/>
            <person name="Hall N."/>
            <person name="Watson M."/>
            <person name="Adriaenssens E.M."/>
            <person name="Foster-Nyarko E."/>
            <person name="Jarju S."/>
            <person name="Secka A."/>
            <person name="Antonio M."/>
            <person name="Oren A."/>
            <person name="Chaudhuri R.R."/>
            <person name="La Ragione R."/>
            <person name="Hildebrand F."/>
            <person name="Pallen M.J."/>
        </authorList>
    </citation>
    <scope>NUCLEOTIDE SEQUENCE</scope>
    <source>
        <strain evidence="3">ChiHcec3-6078</strain>
    </source>
</reference>
<dbReference type="Pfam" id="PF01968">
    <property type="entry name" value="Hydantoinase_A"/>
    <property type="match status" value="1"/>
</dbReference>
<comment type="caution">
    <text evidence="3">The sequence shown here is derived from an EMBL/GenBank/DDBJ whole genome shotgun (WGS) entry which is preliminary data.</text>
</comment>
<sequence length="560" mass="60640">MAYVIGIDTGGTYTDTVLLKTEKRGPEAIVKRAKALTTHDCLEEGIKNSLKALNLNSSEADGAERIVLSTTLATNAIVERKLCSTGLIIVGDAPRGQLAADYTEQVPGKMNIKGRVLVNVSREATLKALERIAPHVEALAVSGGASVRNPAQEKQVREIIRESSSLPVICGHEMASSLGYLERTNTAVVNAGLLPIIDRFMAAVKKSLKAMGIQAPIFVVKGDGSIATEEFIREKPVETALSGPAASMIGTISLTGLENITVSDMGGTTTDIGIVRNRRVELSEKGADIGGWSLRIKSARLRTIGLGGDSAVIKRGENIKIGPERVLPVCRGGEAGLTPTDILHCTGEFTRWDRELSLDAAGREAAAAGMETAEYVGLLEEAVAGKIYREIIEPCSRTGLPVCAIGAPAEAWYGKVKDKYEFDLKIPRYYEVANAVGAAAAGICQVSEAVVRKGEEGRGYLVHTEEGRYFFADIKEAVEKGISVSKERAEGLVRKQKLEPDRIEAEYTEAYMEDGRLRHRKTEWVITEESKEAVYENTEDDFDKFVEIRIKVRAIGKSFV</sequence>
<feature type="domain" description="Hydantoinase A/oxoprolinase" evidence="1">
    <location>
        <begin position="183"/>
        <end position="348"/>
    </location>
</feature>
<feature type="domain" description="Hydantoinase/oxoprolinase N-terminal" evidence="2">
    <location>
        <begin position="5"/>
        <end position="162"/>
    </location>
</feature>